<reference evidence="4 5" key="1">
    <citation type="submission" date="2019-03" db="EMBL/GenBank/DDBJ databases">
        <authorList>
            <person name="Gaulin E."/>
            <person name="Dumas B."/>
        </authorList>
    </citation>
    <scope>NUCLEOTIDE SEQUENCE [LARGE SCALE GENOMIC DNA]</scope>
    <source>
        <strain evidence="4">CBS 568.67</strain>
    </source>
</reference>
<dbReference type="InterPro" id="IPR021255">
    <property type="entry name" value="DUF2807"/>
</dbReference>
<dbReference type="EMBL" id="VJMH01001186">
    <property type="protein sequence ID" value="KAF0712808.1"/>
    <property type="molecule type" value="Genomic_DNA"/>
</dbReference>
<dbReference type="Proteomes" id="UP000332933">
    <property type="component" value="Unassembled WGS sequence"/>
</dbReference>
<name>A0A485KEA5_9STRA</name>
<dbReference type="PANTHER" id="PTHR39200">
    <property type="entry name" value="HYPOTHETICAL EXPORTED PROTEIN"/>
    <property type="match status" value="1"/>
</dbReference>
<accession>A0A485KEA5</accession>
<gene>
    <name evidence="4" type="primary">Aste57867_4674</name>
    <name evidence="3" type="ORF">As57867_004661</name>
    <name evidence="4" type="ORF">ASTE57867_4674</name>
</gene>
<dbReference type="OrthoDB" id="79818at2759"/>
<protein>
    <submittedName>
        <fullName evidence="4">Aste57867_4674 protein</fullName>
    </submittedName>
</protein>
<proteinExistence type="predicted"/>
<dbReference type="EMBL" id="CAADRA010001186">
    <property type="protein sequence ID" value="VFT81777.1"/>
    <property type="molecule type" value="Genomic_DNA"/>
</dbReference>
<reference evidence="3" key="2">
    <citation type="submission" date="2019-06" db="EMBL/GenBank/DDBJ databases">
        <title>Genomics analysis of Aphanomyces spp. identifies a new class of oomycete effector associated with host adaptation.</title>
        <authorList>
            <person name="Gaulin E."/>
        </authorList>
    </citation>
    <scope>NUCLEOTIDE SEQUENCE</scope>
    <source>
        <strain evidence="3">CBS 578.67</strain>
    </source>
</reference>
<evidence type="ECO:0000313" key="4">
    <source>
        <dbReference type="EMBL" id="VFT81777.1"/>
    </source>
</evidence>
<evidence type="ECO:0000313" key="3">
    <source>
        <dbReference type="EMBL" id="KAF0712808.1"/>
    </source>
</evidence>
<dbReference type="AlphaFoldDB" id="A0A485KEA5"/>
<evidence type="ECO:0000259" key="2">
    <source>
        <dbReference type="Pfam" id="PF10988"/>
    </source>
</evidence>
<evidence type="ECO:0000313" key="5">
    <source>
        <dbReference type="Proteomes" id="UP000332933"/>
    </source>
</evidence>
<sequence length="397" mass="41237">MSFEHSKILNATSTDVQGLVLDTAAFIHEAPPGVTTISAVVQSNSKSLVDAFNFKEVQPKDNLKALDFGLEFSWLTTFSAYFNADYIVDIYVPSNMLQYVKLSGCGNVAVYPHVLANTTTQSLEARVTGSGSIYIQDAAVNLKQLALGVSGSGNIQFNVPDTKLASGLDMAISGSGDIALATTSLLANSVDSSISGSGSLYLEASKSIDVTSSLSSSISGSGQINYYDLSSSCGRHTIKISGSGSIHAGAVTCENTKVSLSGSGSIFTSSKQSLDVSKSGSGSVSIVGAMPPTVSGPIAIAMSDPVHRLSLAAFPDHKPSHMTQFGTGLTCVLGVVLVLLIALLVRKYGCCCCHRRCKNPIDATTGPYGECTTPVAYVIPQTVEANAHKVDVVAKAV</sequence>
<feature type="transmembrane region" description="Helical" evidence="1">
    <location>
        <begin position="325"/>
        <end position="345"/>
    </location>
</feature>
<keyword evidence="1" id="KW-0812">Transmembrane</keyword>
<organism evidence="4 5">
    <name type="scientific">Aphanomyces stellatus</name>
    <dbReference type="NCBI Taxonomy" id="120398"/>
    <lineage>
        <taxon>Eukaryota</taxon>
        <taxon>Sar</taxon>
        <taxon>Stramenopiles</taxon>
        <taxon>Oomycota</taxon>
        <taxon>Saprolegniomycetes</taxon>
        <taxon>Saprolegniales</taxon>
        <taxon>Verrucalvaceae</taxon>
        <taxon>Aphanomyces</taxon>
    </lineage>
</organism>
<feature type="domain" description="Putative auto-transporter adhesin head GIN" evidence="2">
    <location>
        <begin position="213"/>
        <end position="288"/>
    </location>
</feature>
<evidence type="ECO:0000256" key="1">
    <source>
        <dbReference type="SAM" id="Phobius"/>
    </source>
</evidence>
<dbReference type="PANTHER" id="PTHR39200:SF1">
    <property type="entry name" value="AUTO-TRANSPORTER ADHESIN HEAD GIN DOMAIN-CONTAINING PROTEIN-RELATED"/>
    <property type="match status" value="1"/>
</dbReference>
<keyword evidence="5" id="KW-1185">Reference proteome</keyword>
<keyword evidence="1" id="KW-1133">Transmembrane helix</keyword>
<dbReference type="Pfam" id="PF10988">
    <property type="entry name" value="DUF2807"/>
    <property type="match status" value="1"/>
</dbReference>
<dbReference type="Gene3D" id="2.160.20.120">
    <property type="match status" value="1"/>
</dbReference>
<keyword evidence="1" id="KW-0472">Membrane</keyword>